<name>A0ACA9N1S1_9GLOM</name>
<protein>
    <submittedName>
        <fullName evidence="1">11158_t:CDS:1</fullName>
    </submittedName>
</protein>
<accession>A0ACA9N1S1</accession>
<keyword evidence="2" id="KW-1185">Reference proteome</keyword>
<organism evidence="1 2">
    <name type="scientific">Scutellospora calospora</name>
    <dbReference type="NCBI Taxonomy" id="85575"/>
    <lineage>
        <taxon>Eukaryota</taxon>
        <taxon>Fungi</taxon>
        <taxon>Fungi incertae sedis</taxon>
        <taxon>Mucoromycota</taxon>
        <taxon>Glomeromycotina</taxon>
        <taxon>Glomeromycetes</taxon>
        <taxon>Diversisporales</taxon>
        <taxon>Gigasporaceae</taxon>
        <taxon>Scutellospora</taxon>
    </lineage>
</organism>
<reference evidence="1" key="1">
    <citation type="submission" date="2021-06" db="EMBL/GenBank/DDBJ databases">
        <authorList>
            <person name="Kallberg Y."/>
            <person name="Tangrot J."/>
            <person name="Rosling A."/>
        </authorList>
    </citation>
    <scope>NUCLEOTIDE SEQUENCE</scope>
    <source>
        <strain evidence="1">AU212A</strain>
    </source>
</reference>
<proteinExistence type="predicted"/>
<sequence length="132" mass="15439">IILGPNKPSKYQINNYLVLIIDELVDFASGIDLLATFEYKKGCKIYVALILSLNNILVARKICDYTNYTVKYYRCLKCAAYDNLSKRSYYGSFENMDEWFNPVDITKYFDTVKEWLNCTNKQERDNHISKTG</sequence>
<feature type="non-terminal residue" evidence="1">
    <location>
        <position position="1"/>
    </location>
</feature>
<evidence type="ECO:0000313" key="1">
    <source>
        <dbReference type="EMBL" id="CAG8627139.1"/>
    </source>
</evidence>
<dbReference type="EMBL" id="CAJVPM010018889">
    <property type="protein sequence ID" value="CAG8627139.1"/>
    <property type="molecule type" value="Genomic_DNA"/>
</dbReference>
<evidence type="ECO:0000313" key="2">
    <source>
        <dbReference type="Proteomes" id="UP000789860"/>
    </source>
</evidence>
<dbReference type="Proteomes" id="UP000789860">
    <property type="component" value="Unassembled WGS sequence"/>
</dbReference>
<comment type="caution">
    <text evidence="1">The sequence shown here is derived from an EMBL/GenBank/DDBJ whole genome shotgun (WGS) entry which is preliminary data.</text>
</comment>
<feature type="non-terminal residue" evidence="1">
    <location>
        <position position="132"/>
    </location>
</feature>
<gene>
    <name evidence="1" type="ORF">SCALOS_LOCUS7839</name>
</gene>